<dbReference type="InterPro" id="IPR043128">
    <property type="entry name" value="Rev_trsase/Diguanyl_cyclase"/>
</dbReference>
<dbReference type="PROSITE" id="PS50883">
    <property type="entry name" value="EAL"/>
    <property type="match status" value="1"/>
</dbReference>
<dbReference type="PROSITE" id="PS50887">
    <property type="entry name" value="GGDEF"/>
    <property type="match status" value="1"/>
</dbReference>
<dbReference type="InterPro" id="IPR052155">
    <property type="entry name" value="Biofilm_reg_signaling"/>
</dbReference>
<dbReference type="InterPro" id="IPR035965">
    <property type="entry name" value="PAS-like_dom_sf"/>
</dbReference>
<evidence type="ECO:0000259" key="1">
    <source>
        <dbReference type="PROSITE" id="PS50112"/>
    </source>
</evidence>
<dbReference type="InterPro" id="IPR000160">
    <property type="entry name" value="GGDEF_dom"/>
</dbReference>
<dbReference type="PROSITE" id="PS50113">
    <property type="entry name" value="PAC"/>
    <property type="match status" value="1"/>
</dbReference>
<dbReference type="Gene3D" id="2.10.70.100">
    <property type="match status" value="1"/>
</dbReference>
<evidence type="ECO:0000259" key="3">
    <source>
        <dbReference type="PROSITE" id="PS50883"/>
    </source>
</evidence>
<dbReference type="NCBIfam" id="TIGR00254">
    <property type="entry name" value="GGDEF"/>
    <property type="match status" value="1"/>
</dbReference>
<evidence type="ECO:0000313" key="6">
    <source>
        <dbReference type="Proteomes" id="UP000675664"/>
    </source>
</evidence>
<dbReference type="Pfam" id="PF00563">
    <property type="entry name" value="EAL"/>
    <property type="match status" value="1"/>
</dbReference>
<reference evidence="5" key="2">
    <citation type="submission" date="2021-04" db="EMBL/GenBank/DDBJ databases">
        <authorList>
            <person name="Liu J."/>
        </authorList>
    </citation>
    <scope>NUCLEOTIDE SEQUENCE</scope>
    <source>
        <strain evidence="5">BAD-6</strain>
    </source>
</reference>
<feature type="domain" description="EAL" evidence="3">
    <location>
        <begin position="444"/>
        <end position="698"/>
    </location>
</feature>
<dbReference type="CDD" id="cd01948">
    <property type="entry name" value="EAL"/>
    <property type="match status" value="1"/>
</dbReference>
<dbReference type="NCBIfam" id="TIGR00229">
    <property type="entry name" value="sensory_box"/>
    <property type="match status" value="2"/>
</dbReference>
<feature type="domain" description="PAS" evidence="1">
    <location>
        <begin position="143"/>
        <end position="213"/>
    </location>
</feature>
<dbReference type="InterPro" id="IPR000700">
    <property type="entry name" value="PAS-assoc_C"/>
</dbReference>
<dbReference type="FunFam" id="3.20.20.450:FF:000001">
    <property type="entry name" value="Cyclic di-GMP phosphodiesterase yahA"/>
    <property type="match status" value="1"/>
</dbReference>
<dbReference type="SUPFAM" id="SSF141868">
    <property type="entry name" value="EAL domain-like"/>
    <property type="match status" value="1"/>
</dbReference>
<dbReference type="Gene3D" id="3.30.450.20">
    <property type="entry name" value="PAS domain"/>
    <property type="match status" value="2"/>
</dbReference>
<proteinExistence type="predicted"/>
<protein>
    <submittedName>
        <fullName evidence="5">EAL domain-containing protein</fullName>
    </submittedName>
</protein>
<dbReference type="RefSeq" id="WP_227017550.1">
    <property type="nucleotide sequence ID" value="NZ_JAGSND010000003.1"/>
</dbReference>
<dbReference type="AlphaFoldDB" id="A0A8J8B191"/>
<feature type="domain" description="PAS" evidence="1">
    <location>
        <begin position="36"/>
        <end position="81"/>
    </location>
</feature>
<name>A0A8J8B191_9FIRM</name>
<feature type="domain" description="GGDEF" evidence="4">
    <location>
        <begin position="303"/>
        <end position="435"/>
    </location>
</feature>
<dbReference type="SUPFAM" id="SSF55785">
    <property type="entry name" value="PYP-like sensor domain (PAS domain)"/>
    <property type="match status" value="2"/>
</dbReference>
<dbReference type="EMBL" id="JAGSND010000003">
    <property type="protein sequence ID" value="MBR0597416.1"/>
    <property type="molecule type" value="Genomic_DNA"/>
</dbReference>
<dbReference type="InterPro" id="IPR013767">
    <property type="entry name" value="PAS_fold"/>
</dbReference>
<gene>
    <name evidence="5" type="ORF">KCX82_06005</name>
</gene>
<dbReference type="GO" id="GO:0006355">
    <property type="term" value="P:regulation of DNA-templated transcription"/>
    <property type="evidence" value="ECO:0007669"/>
    <property type="project" value="InterPro"/>
</dbReference>
<dbReference type="InterPro" id="IPR013655">
    <property type="entry name" value="PAS_fold_3"/>
</dbReference>
<comment type="caution">
    <text evidence="5">The sequence shown here is derived from an EMBL/GenBank/DDBJ whole genome shotgun (WGS) entry which is preliminary data.</text>
</comment>
<evidence type="ECO:0000259" key="2">
    <source>
        <dbReference type="PROSITE" id="PS50113"/>
    </source>
</evidence>
<accession>A0A8J8B191</accession>
<dbReference type="PANTHER" id="PTHR44757:SF2">
    <property type="entry name" value="BIOFILM ARCHITECTURE MAINTENANCE PROTEIN MBAA"/>
    <property type="match status" value="1"/>
</dbReference>
<dbReference type="PROSITE" id="PS50112">
    <property type="entry name" value="PAS"/>
    <property type="match status" value="2"/>
</dbReference>
<dbReference type="InterPro" id="IPR000014">
    <property type="entry name" value="PAS"/>
</dbReference>
<dbReference type="InterPro" id="IPR035919">
    <property type="entry name" value="EAL_sf"/>
</dbReference>
<dbReference type="Gene3D" id="3.30.70.270">
    <property type="match status" value="1"/>
</dbReference>
<reference evidence="5" key="1">
    <citation type="submission" date="2021-04" db="EMBL/GenBank/DDBJ databases">
        <title>Sinoanaerobacter chloroacetimidivorans sp. nov., an obligate anaerobic bacterium isolated from anaerobic sludge.</title>
        <authorList>
            <person name="Bao Y."/>
        </authorList>
    </citation>
    <scope>NUCLEOTIDE SEQUENCE</scope>
    <source>
        <strain evidence="5">BAD-6</strain>
    </source>
</reference>
<dbReference type="PANTHER" id="PTHR44757">
    <property type="entry name" value="DIGUANYLATE CYCLASE DGCP"/>
    <property type="match status" value="1"/>
</dbReference>
<dbReference type="Pfam" id="PF00989">
    <property type="entry name" value="PAS"/>
    <property type="match status" value="1"/>
</dbReference>
<evidence type="ECO:0000259" key="4">
    <source>
        <dbReference type="PROSITE" id="PS50887"/>
    </source>
</evidence>
<dbReference type="SMART" id="SM00052">
    <property type="entry name" value="EAL"/>
    <property type="match status" value="1"/>
</dbReference>
<dbReference type="SMART" id="SM00091">
    <property type="entry name" value="PAS"/>
    <property type="match status" value="2"/>
</dbReference>
<keyword evidence="6" id="KW-1185">Reference proteome</keyword>
<dbReference type="Gene3D" id="3.20.20.450">
    <property type="entry name" value="EAL domain"/>
    <property type="match status" value="1"/>
</dbReference>
<dbReference type="CDD" id="cd01949">
    <property type="entry name" value="GGDEF"/>
    <property type="match status" value="1"/>
</dbReference>
<dbReference type="CDD" id="cd00130">
    <property type="entry name" value="PAS"/>
    <property type="match status" value="2"/>
</dbReference>
<organism evidence="5 6">
    <name type="scientific">Sinanaerobacter chloroacetimidivorans</name>
    <dbReference type="NCBI Taxonomy" id="2818044"/>
    <lineage>
        <taxon>Bacteria</taxon>
        <taxon>Bacillati</taxon>
        <taxon>Bacillota</taxon>
        <taxon>Clostridia</taxon>
        <taxon>Peptostreptococcales</taxon>
        <taxon>Anaerovoracaceae</taxon>
        <taxon>Sinanaerobacter</taxon>
    </lineage>
</organism>
<sequence>MLQEYLEKNYKNLVQAHDFARIGSWEMDLVNHKNKWSEEACSIYGITPQDYHGTYNEFLKFVHPDDIESVHKTLQNPFKLPSYDMEYRIIRTDGAVRTLHQLIESTFDQEGNLTHLSGTIQDITEKKELQKKLGQSQDAISGIQRLFQVLVQQSSDVFEIISPDGTIQFISPAVEKITGYKPEERIGKNTLEFLEEGQRANFSKMMEYVLQNPDEKIDGDFTVRNFEGREVYLALSMSNQLSEPSIQGIVINWRDITERVENQREIEYIATHDELTKLPNRVYLKKKISQLCNLRGKSRDKNTSFALIMLDIDGFKFINDALGYQLGDQLIIQVAERLRYFLDDQFLCRYSGDQFAMILEEFQGMEEYERVAKDLIELFQYPFKVDMYELDVTTSMGISIFPDDEQLPDSLINYANIALLRSKREGKNRYEFYSSDIGIQIYKQLVLRNDLIKAIEKNQFRVYYQPQIKLKSNDILAAEALIRWEHPDWGLVSPNEFIPLAEETGFIINLGNWMLRQVCKNYKDWMDQGLPPIKVSVNYSSIQFFEKNFVENIKNIIDEYELDPHFLIMEITESVLMKNAEKAISDINRLQALGIQVALDDFGTGFSCLAYLNSFNIDILKIDRSFIKNVFKDDNSSIITRSVIDLAQELKIKLVAEGIENFDQLSYLRELNCFMGQGFLYSKPVPQKEFEDILKKEKCIPITIKAKEKPSEEKRKFLRIKLPELLVAEMTILDIPGEEFKVGTAQIGIKNIGSEGMCFASDIKLPVNHDLVLEFSIPCMSRETKVRGTPVWIKEVDDCIYEYGVTFIFDKDEKTNLASVFYSLCKDLYIQK</sequence>
<dbReference type="Pfam" id="PF00990">
    <property type="entry name" value="GGDEF"/>
    <property type="match status" value="1"/>
</dbReference>
<dbReference type="InterPro" id="IPR001610">
    <property type="entry name" value="PAC"/>
</dbReference>
<dbReference type="SMART" id="SM00086">
    <property type="entry name" value="PAC"/>
    <property type="match status" value="1"/>
</dbReference>
<dbReference type="Proteomes" id="UP000675664">
    <property type="component" value="Unassembled WGS sequence"/>
</dbReference>
<dbReference type="InterPro" id="IPR001633">
    <property type="entry name" value="EAL_dom"/>
</dbReference>
<dbReference type="Pfam" id="PF08447">
    <property type="entry name" value="PAS_3"/>
    <property type="match status" value="1"/>
</dbReference>
<evidence type="ECO:0000313" key="5">
    <source>
        <dbReference type="EMBL" id="MBR0597416.1"/>
    </source>
</evidence>
<dbReference type="SMART" id="SM00267">
    <property type="entry name" value="GGDEF"/>
    <property type="match status" value="1"/>
</dbReference>
<dbReference type="InterPro" id="IPR029787">
    <property type="entry name" value="Nucleotide_cyclase"/>
</dbReference>
<feature type="domain" description="PAC" evidence="2">
    <location>
        <begin position="83"/>
        <end position="135"/>
    </location>
</feature>
<dbReference type="SUPFAM" id="SSF55073">
    <property type="entry name" value="Nucleotide cyclase"/>
    <property type="match status" value="1"/>
</dbReference>